<name>A0A915IGY6_ROMCU</name>
<accession>A0A915IGY6</accession>
<proteinExistence type="predicted"/>
<keyword evidence="2" id="KW-1185">Reference proteome</keyword>
<sequence>SWTENQVTAQKILCSSLVIGKLLQLRLISSRMVGYFQVFSQIRNCQAFFRNGDRVSYVAVQEKTPRDNRCDLYCFHFDLILNEHYNSRLNNIDQQLTGIIVQILEPNPVYRHCRIYVKRVGYLTLFAEMVHCDLTNLADIVQLGDRISFKYRAAEPDSRKKIKDVELMDKNSQLRLKKWLMDNCQLKNNNFSPTPIYKFNDFDTEEECYDELDASHDSVIVNAGSQNTISSRFDSTLSFGSRKPSLKLAGPNSQPIAPRNHSVSIQTDNSGEDSLLERIMEDEEIFSFIASKQPQIIREWYKSVKKRV</sequence>
<feature type="compositionally biased region" description="Polar residues" evidence="1">
    <location>
        <begin position="251"/>
        <end position="269"/>
    </location>
</feature>
<evidence type="ECO:0000256" key="1">
    <source>
        <dbReference type="SAM" id="MobiDB-lite"/>
    </source>
</evidence>
<protein>
    <submittedName>
        <fullName evidence="3">Uncharacterized protein</fullName>
    </submittedName>
</protein>
<dbReference type="AlphaFoldDB" id="A0A915IGY6"/>
<dbReference type="WBParaSite" id="nRc.2.0.1.t13133-RA">
    <property type="protein sequence ID" value="nRc.2.0.1.t13133-RA"/>
    <property type="gene ID" value="nRc.2.0.1.g13133"/>
</dbReference>
<organism evidence="2 3">
    <name type="scientific">Romanomermis culicivorax</name>
    <name type="common">Nematode worm</name>
    <dbReference type="NCBI Taxonomy" id="13658"/>
    <lineage>
        <taxon>Eukaryota</taxon>
        <taxon>Metazoa</taxon>
        <taxon>Ecdysozoa</taxon>
        <taxon>Nematoda</taxon>
        <taxon>Enoplea</taxon>
        <taxon>Dorylaimia</taxon>
        <taxon>Mermithida</taxon>
        <taxon>Mermithoidea</taxon>
        <taxon>Mermithidae</taxon>
        <taxon>Romanomermis</taxon>
    </lineage>
</organism>
<reference evidence="3" key="1">
    <citation type="submission" date="2022-11" db="UniProtKB">
        <authorList>
            <consortium name="WormBaseParasite"/>
        </authorList>
    </citation>
    <scope>IDENTIFICATION</scope>
</reference>
<evidence type="ECO:0000313" key="2">
    <source>
        <dbReference type="Proteomes" id="UP000887565"/>
    </source>
</evidence>
<feature type="region of interest" description="Disordered" evidence="1">
    <location>
        <begin position="248"/>
        <end position="270"/>
    </location>
</feature>
<dbReference type="Proteomes" id="UP000887565">
    <property type="component" value="Unplaced"/>
</dbReference>
<evidence type="ECO:0000313" key="3">
    <source>
        <dbReference type="WBParaSite" id="nRc.2.0.1.t13133-RA"/>
    </source>
</evidence>